<keyword evidence="3" id="KW-1185">Reference proteome</keyword>
<feature type="region of interest" description="Disordered" evidence="1">
    <location>
        <begin position="234"/>
        <end position="261"/>
    </location>
</feature>
<protein>
    <recommendedName>
        <fullName evidence="4">Cell wall proline rich protein</fullName>
    </recommendedName>
</protein>
<feature type="region of interest" description="Disordered" evidence="1">
    <location>
        <begin position="393"/>
        <end position="421"/>
    </location>
</feature>
<feature type="region of interest" description="Disordered" evidence="1">
    <location>
        <begin position="882"/>
        <end position="901"/>
    </location>
</feature>
<evidence type="ECO:0008006" key="4">
    <source>
        <dbReference type="Google" id="ProtNLM"/>
    </source>
</evidence>
<feature type="compositionally biased region" description="Low complexity" evidence="1">
    <location>
        <begin position="789"/>
        <end position="802"/>
    </location>
</feature>
<proteinExistence type="predicted"/>
<evidence type="ECO:0000313" key="2">
    <source>
        <dbReference type="EMBL" id="KAJ6258850.1"/>
    </source>
</evidence>
<feature type="region of interest" description="Disordered" evidence="1">
    <location>
        <begin position="435"/>
        <end position="492"/>
    </location>
</feature>
<feature type="compositionally biased region" description="Low complexity" evidence="1">
    <location>
        <begin position="234"/>
        <end position="245"/>
    </location>
</feature>
<comment type="caution">
    <text evidence="2">The sequence shown here is derived from an EMBL/GenBank/DDBJ whole genome shotgun (WGS) entry which is preliminary data.</text>
</comment>
<feature type="compositionally biased region" description="Polar residues" evidence="1">
    <location>
        <begin position="78"/>
        <end position="88"/>
    </location>
</feature>
<feature type="compositionally biased region" description="Polar residues" evidence="1">
    <location>
        <begin position="882"/>
        <end position="896"/>
    </location>
</feature>
<organism evidence="2 3">
    <name type="scientific">Drechslerella dactyloides</name>
    <name type="common">Nematode-trapping fungus</name>
    <name type="synonym">Arthrobotrys dactyloides</name>
    <dbReference type="NCBI Taxonomy" id="74499"/>
    <lineage>
        <taxon>Eukaryota</taxon>
        <taxon>Fungi</taxon>
        <taxon>Dikarya</taxon>
        <taxon>Ascomycota</taxon>
        <taxon>Pezizomycotina</taxon>
        <taxon>Orbiliomycetes</taxon>
        <taxon>Orbiliales</taxon>
        <taxon>Orbiliaceae</taxon>
        <taxon>Drechslerella</taxon>
    </lineage>
</organism>
<sequence>MAATTSQLPSPTLPPTLMQTFVFPASRPSTVTPTKRPSTSSALLGRTGIPAAMPSPTHSENGTSPSSSPSNFVFPMRQTATFPRTTGNFLLPSMPNTQTRTPPTSPSPNATLGERRFHARRQSELISSQPLSLGTLNQSFKLGPSTTTPSPSKSPSGSPSKDGASPRFSSQNGLLSPPPDNTNTEPTPTMEKGVAAPAPPGMQGRRGHAHRRSSAMSMSSSEVLNMMLTAAKANNNLNNGTKNGGSAPTSPAAGSESPKKEPVVVVADDVSGILNRQSLPHVHCHTNFFHTASGTDASTNLEVPQSVVTVDSSASSTVGAMDESTESARTSIDEAPRKTRVTFSDATEIIPRPASAGTCSTFTSTIRGGLGDSAGSLHGYRVSIGSMEELQHIDSRGRRASASDASALPRIPRTKTDRRPNSADAATLLNNAKSSWLFPPLSPKDPFAKSKKGHSKHLSESSATEKPKRKSRKDSDPDSAPKTPKKVKGGMKGWAGGILMRRHYKKRQLKHLPRRTPTPPLMHRDEIQRLMMEGSYVLMPAAAVADYQPRESSSMEETEFEPQIDLGAYESDVEPLDFDFPIIDLDAALGSFNAPKSPNRPLSGFESARKRMHSAAGWNCYHRRAESMPEMQLFSLAEDEIEGDGMGDVFEDTEEEDEEEEGDTTLRPEDLPKPVMPAGLALNWDTDDSEIEELDIVDGVANVRKGIKRKMSRLSEDTDPTSESQASEDGIKMDDAMMSIDTLAIPTPSTDSQFSPALSTNTYLTKPMSDASENISHGSLHHAPSFDQTPVVTPSTTSTSICPPTMPGTPHTSEFLLPPVPHLFHTEDDRLTIMSGASIYEDLGEPGPEIKMSISVEDIPGTSHSRSSRFYPFFGGSASCSTMPGVETASTTSSSPEKVKEKKRWSKMFTFWKNKSSTN</sequence>
<feature type="compositionally biased region" description="Low complexity" evidence="1">
    <location>
        <begin position="141"/>
        <end position="166"/>
    </location>
</feature>
<evidence type="ECO:0000256" key="1">
    <source>
        <dbReference type="SAM" id="MobiDB-lite"/>
    </source>
</evidence>
<dbReference type="AlphaFoldDB" id="A0AAD6NHU7"/>
<dbReference type="EMBL" id="JAQGDS010000007">
    <property type="protein sequence ID" value="KAJ6258850.1"/>
    <property type="molecule type" value="Genomic_DNA"/>
</dbReference>
<feature type="compositionally biased region" description="Low complexity" evidence="1">
    <location>
        <begin position="95"/>
        <end position="111"/>
    </location>
</feature>
<feature type="compositionally biased region" description="Acidic residues" evidence="1">
    <location>
        <begin position="644"/>
        <end position="663"/>
    </location>
</feature>
<accession>A0AAD6NHU7</accession>
<gene>
    <name evidence="2" type="ORF">Dda_5745</name>
</gene>
<feature type="region of interest" description="Disordered" evidence="1">
    <location>
        <begin position="783"/>
        <end position="802"/>
    </location>
</feature>
<feature type="compositionally biased region" description="Low complexity" evidence="1">
    <location>
        <begin position="400"/>
        <end position="410"/>
    </location>
</feature>
<name>A0AAD6NHU7_DREDA</name>
<reference evidence="2" key="1">
    <citation type="submission" date="2023-01" db="EMBL/GenBank/DDBJ databases">
        <title>The chitinases involved in constricting ring structure development in the nematode-trapping fungus Drechslerella dactyloides.</title>
        <authorList>
            <person name="Wang R."/>
            <person name="Zhang L."/>
            <person name="Tang P."/>
            <person name="Li S."/>
            <person name="Liang L."/>
        </authorList>
    </citation>
    <scope>NUCLEOTIDE SEQUENCE</scope>
    <source>
        <strain evidence="2">YMF1.00031</strain>
    </source>
</reference>
<dbReference type="Proteomes" id="UP001221413">
    <property type="component" value="Unassembled WGS sequence"/>
</dbReference>
<feature type="region of interest" description="Disordered" evidence="1">
    <location>
        <begin position="126"/>
        <end position="219"/>
    </location>
</feature>
<feature type="compositionally biased region" description="Basic and acidic residues" evidence="1">
    <location>
        <begin position="457"/>
        <end position="466"/>
    </location>
</feature>
<feature type="compositionally biased region" description="Polar residues" evidence="1">
    <location>
        <begin position="27"/>
        <end position="42"/>
    </location>
</feature>
<feature type="region of interest" description="Disordered" evidence="1">
    <location>
        <begin position="644"/>
        <end position="675"/>
    </location>
</feature>
<feature type="compositionally biased region" description="Polar residues" evidence="1">
    <location>
        <begin position="126"/>
        <end position="140"/>
    </location>
</feature>
<feature type="region of interest" description="Disordered" evidence="1">
    <location>
        <begin position="24"/>
        <end position="112"/>
    </location>
</feature>
<evidence type="ECO:0000313" key="3">
    <source>
        <dbReference type="Proteomes" id="UP001221413"/>
    </source>
</evidence>